<dbReference type="EMBL" id="BAAANT010000007">
    <property type="protein sequence ID" value="GAA2136673.1"/>
    <property type="molecule type" value="Genomic_DNA"/>
</dbReference>
<proteinExistence type="predicted"/>
<dbReference type="RefSeq" id="WP_344462330.1">
    <property type="nucleotide sequence ID" value="NZ_BAAANT010000007.1"/>
</dbReference>
<protein>
    <recommendedName>
        <fullName evidence="3">Minor tail protein</fullName>
    </recommendedName>
</protein>
<name>A0ABN2Z4M3_9ACTN</name>
<organism evidence="1 2">
    <name type="scientific">Kitasatospora kazusensis</name>
    <dbReference type="NCBI Taxonomy" id="407974"/>
    <lineage>
        <taxon>Bacteria</taxon>
        <taxon>Bacillati</taxon>
        <taxon>Actinomycetota</taxon>
        <taxon>Actinomycetes</taxon>
        <taxon>Kitasatosporales</taxon>
        <taxon>Streptomycetaceae</taxon>
        <taxon>Kitasatospora</taxon>
    </lineage>
</organism>
<evidence type="ECO:0000313" key="1">
    <source>
        <dbReference type="EMBL" id="GAA2136673.1"/>
    </source>
</evidence>
<evidence type="ECO:0008006" key="3">
    <source>
        <dbReference type="Google" id="ProtNLM"/>
    </source>
</evidence>
<sequence>MTLIQPPMMVHGGTHPARAFRMMVRDLARGSQGVTEGNDLKVSSTATPGAGVRVGDGSAVVRGATFGQGAYTQYNVGDASVPIAPTAGTGRSDLLCLRVEDPEYEGGRNPATDQIGYFHVIPNVPATTSTPPTGMTAIPLARITLPPNCATVTDAMITDLRQIANPRRERKLQIINGFTPSVFPADAGVWQPNWPPNGVVNVDVPAWAVSANFVTTLAGLRVYGETFIGFRNNWAGAPGAEFQVDTDTITAYSNVNVLASDTPRITAPMRGTRQQLRLQGGRYNWWAKGGAEVNSSTALIFDTEFLEGVY</sequence>
<gene>
    <name evidence="1" type="ORF">GCM10009760_16320</name>
</gene>
<accession>A0ABN2Z4M3</accession>
<reference evidence="1 2" key="1">
    <citation type="journal article" date="2019" name="Int. J. Syst. Evol. Microbiol.">
        <title>The Global Catalogue of Microorganisms (GCM) 10K type strain sequencing project: providing services to taxonomists for standard genome sequencing and annotation.</title>
        <authorList>
            <consortium name="The Broad Institute Genomics Platform"/>
            <consortium name="The Broad Institute Genome Sequencing Center for Infectious Disease"/>
            <person name="Wu L."/>
            <person name="Ma J."/>
        </authorList>
    </citation>
    <scope>NUCLEOTIDE SEQUENCE [LARGE SCALE GENOMIC DNA]</scope>
    <source>
        <strain evidence="1 2">JCM 14560</strain>
    </source>
</reference>
<keyword evidence="2" id="KW-1185">Reference proteome</keyword>
<evidence type="ECO:0000313" key="2">
    <source>
        <dbReference type="Proteomes" id="UP001422759"/>
    </source>
</evidence>
<dbReference type="Proteomes" id="UP001422759">
    <property type="component" value="Unassembled WGS sequence"/>
</dbReference>
<comment type="caution">
    <text evidence="1">The sequence shown here is derived from an EMBL/GenBank/DDBJ whole genome shotgun (WGS) entry which is preliminary data.</text>
</comment>